<dbReference type="AlphaFoldDB" id="A0A1A6HD69"/>
<gene>
    <name evidence="1" type="ORF">A6R68_17688</name>
</gene>
<feature type="non-terminal residue" evidence="1">
    <location>
        <position position="104"/>
    </location>
</feature>
<comment type="caution">
    <text evidence="1">The sequence shown here is derived from an EMBL/GenBank/DDBJ whole genome shotgun (WGS) entry which is preliminary data.</text>
</comment>
<dbReference type="STRING" id="56216.A0A1A6HD69"/>
<proteinExistence type="predicted"/>
<dbReference type="Proteomes" id="UP000092124">
    <property type="component" value="Unassembled WGS sequence"/>
</dbReference>
<sequence>MSAKEARVALDQVAAASSRELCQRGGCCIPRFPEVLYDCHFANFVILFCSDSGINMQTQRTTITQTHFLLCFLLLSMLYGKSNAEEDFVVTTKAGRVRGLSLPV</sequence>
<keyword evidence="2" id="KW-1185">Reference proteome</keyword>
<dbReference type="EMBL" id="LZPO01035242">
    <property type="protein sequence ID" value="OBS75860.1"/>
    <property type="molecule type" value="Genomic_DNA"/>
</dbReference>
<evidence type="ECO:0000313" key="2">
    <source>
        <dbReference type="Proteomes" id="UP000092124"/>
    </source>
</evidence>
<name>A0A1A6HD69_NEOLE</name>
<protein>
    <submittedName>
        <fullName evidence="1">Uncharacterized protein</fullName>
    </submittedName>
</protein>
<reference evidence="1 2" key="1">
    <citation type="submission" date="2016-06" db="EMBL/GenBank/DDBJ databases">
        <title>The Draft Genome Sequence and Annotation of the Desert Woodrat Neotoma lepida.</title>
        <authorList>
            <person name="Campbell M."/>
            <person name="Oakeson K.F."/>
            <person name="Yandell M."/>
            <person name="Halpert J.R."/>
            <person name="Dearing D."/>
        </authorList>
    </citation>
    <scope>NUCLEOTIDE SEQUENCE [LARGE SCALE GENOMIC DNA]</scope>
    <source>
        <strain evidence="1">417</strain>
        <tissue evidence="1">Liver</tissue>
    </source>
</reference>
<accession>A0A1A6HD69</accession>
<organism evidence="1 2">
    <name type="scientific">Neotoma lepida</name>
    <name type="common">Desert woodrat</name>
    <dbReference type="NCBI Taxonomy" id="56216"/>
    <lineage>
        <taxon>Eukaryota</taxon>
        <taxon>Metazoa</taxon>
        <taxon>Chordata</taxon>
        <taxon>Craniata</taxon>
        <taxon>Vertebrata</taxon>
        <taxon>Euteleostomi</taxon>
        <taxon>Mammalia</taxon>
        <taxon>Eutheria</taxon>
        <taxon>Euarchontoglires</taxon>
        <taxon>Glires</taxon>
        <taxon>Rodentia</taxon>
        <taxon>Myomorpha</taxon>
        <taxon>Muroidea</taxon>
        <taxon>Cricetidae</taxon>
        <taxon>Neotominae</taxon>
        <taxon>Neotoma</taxon>
    </lineage>
</organism>
<evidence type="ECO:0000313" key="1">
    <source>
        <dbReference type="EMBL" id="OBS75860.1"/>
    </source>
</evidence>